<organism evidence="2 3">
    <name type="scientific">Apiospora arundinis</name>
    <dbReference type="NCBI Taxonomy" id="335852"/>
    <lineage>
        <taxon>Eukaryota</taxon>
        <taxon>Fungi</taxon>
        <taxon>Dikarya</taxon>
        <taxon>Ascomycota</taxon>
        <taxon>Pezizomycotina</taxon>
        <taxon>Sordariomycetes</taxon>
        <taxon>Xylariomycetidae</taxon>
        <taxon>Amphisphaeriales</taxon>
        <taxon>Apiosporaceae</taxon>
        <taxon>Apiospora</taxon>
    </lineage>
</organism>
<feature type="compositionally biased region" description="Basic residues" evidence="1">
    <location>
        <begin position="231"/>
        <end position="248"/>
    </location>
</feature>
<evidence type="ECO:0000313" key="3">
    <source>
        <dbReference type="Proteomes" id="UP001390339"/>
    </source>
</evidence>
<sequence length="364" mass="41860">MASEMRVNVANELLRDSTCRRRKANQDVICDRVEAWHHDPKNKRKIPEIDEACCEIAKLRDVIIPDIYWLPDLQETLKEQLYAIYSAIDMLKARSFKDVELFGRALGEARNVYADPASWPCDIDTEHMEIMLAVVELAITKAKRSFGWPPNHKLNTCFGRVAEALEQAFLYRKRGLKDISPLTSDLFRTFDIIYEAATVALHGRMSITRDLTKELESCRSTLGEGPQKSPRSPRKKSVSSKDRTKKRRLNDVEGKDTTDANRHDGEVTVKSQSCGCRYVLWKAKEVKKRRKVKAKASKENLIERVKEGYNPYRRSVIPFDPSPLGQFVETPSDETQSDGQRVIPQQHWVDCQDGEEDDCRAWFP</sequence>
<dbReference type="Proteomes" id="UP001390339">
    <property type="component" value="Unassembled WGS sequence"/>
</dbReference>
<name>A0ABR2IW07_9PEZI</name>
<dbReference type="EMBL" id="JAPCWZ010000004">
    <property type="protein sequence ID" value="KAK8868794.1"/>
    <property type="molecule type" value="Genomic_DNA"/>
</dbReference>
<protein>
    <submittedName>
        <fullName evidence="2">Uncharacterized protein</fullName>
    </submittedName>
</protein>
<accession>A0ABR2IW07</accession>
<gene>
    <name evidence="2" type="ORF">PGQ11_007372</name>
</gene>
<feature type="compositionally biased region" description="Basic and acidic residues" evidence="1">
    <location>
        <begin position="249"/>
        <end position="264"/>
    </location>
</feature>
<keyword evidence="3" id="KW-1185">Reference proteome</keyword>
<evidence type="ECO:0000256" key="1">
    <source>
        <dbReference type="SAM" id="MobiDB-lite"/>
    </source>
</evidence>
<reference evidence="2 3" key="1">
    <citation type="journal article" date="2024" name="IMA Fungus">
        <title>Apiospora arundinis, a panoply of carbohydrate-active enzymes and secondary metabolites.</title>
        <authorList>
            <person name="Sorensen T."/>
            <person name="Petersen C."/>
            <person name="Muurmann A.T."/>
            <person name="Christiansen J.V."/>
            <person name="Brundto M.L."/>
            <person name="Overgaard C.K."/>
            <person name="Boysen A.T."/>
            <person name="Wollenberg R.D."/>
            <person name="Larsen T.O."/>
            <person name="Sorensen J.L."/>
            <person name="Nielsen K.L."/>
            <person name="Sondergaard T.E."/>
        </authorList>
    </citation>
    <scope>NUCLEOTIDE SEQUENCE [LARGE SCALE GENOMIC DNA]</scope>
    <source>
        <strain evidence="2 3">AAU 773</strain>
    </source>
</reference>
<comment type="caution">
    <text evidence="2">The sequence shown here is derived from an EMBL/GenBank/DDBJ whole genome shotgun (WGS) entry which is preliminary data.</text>
</comment>
<evidence type="ECO:0000313" key="2">
    <source>
        <dbReference type="EMBL" id="KAK8868794.1"/>
    </source>
</evidence>
<proteinExistence type="predicted"/>
<feature type="region of interest" description="Disordered" evidence="1">
    <location>
        <begin position="218"/>
        <end position="264"/>
    </location>
</feature>